<feature type="region of interest" description="Disordered" evidence="1">
    <location>
        <begin position="46"/>
        <end position="149"/>
    </location>
</feature>
<dbReference type="EMBL" id="GAKP01001814">
    <property type="protein sequence ID" value="JAC57138.1"/>
    <property type="molecule type" value="Transcribed_RNA"/>
</dbReference>
<evidence type="ECO:0000256" key="1">
    <source>
        <dbReference type="SAM" id="MobiDB-lite"/>
    </source>
</evidence>
<protein>
    <submittedName>
        <fullName evidence="2">Uncharacterized protein</fullName>
    </submittedName>
</protein>
<organism evidence="2">
    <name type="scientific">Bactrocera dorsalis</name>
    <name type="common">Oriental fruit fly</name>
    <name type="synonym">Dacus dorsalis</name>
    <dbReference type="NCBI Taxonomy" id="27457"/>
    <lineage>
        <taxon>Eukaryota</taxon>
        <taxon>Metazoa</taxon>
        <taxon>Ecdysozoa</taxon>
        <taxon>Arthropoda</taxon>
        <taxon>Hexapoda</taxon>
        <taxon>Insecta</taxon>
        <taxon>Pterygota</taxon>
        <taxon>Neoptera</taxon>
        <taxon>Endopterygota</taxon>
        <taxon>Diptera</taxon>
        <taxon>Brachycera</taxon>
        <taxon>Muscomorpha</taxon>
        <taxon>Tephritoidea</taxon>
        <taxon>Tephritidae</taxon>
        <taxon>Bactrocera</taxon>
        <taxon>Bactrocera</taxon>
    </lineage>
</organism>
<dbReference type="OrthoDB" id="8060706at2759"/>
<dbReference type="AlphaFoldDB" id="A0A034WTN7"/>
<feature type="compositionally biased region" description="Basic residues" evidence="1">
    <location>
        <begin position="106"/>
        <end position="149"/>
    </location>
</feature>
<feature type="non-terminal residue" evidence="2">
    <location>
        <position position="1"/>
    </location>
</feature>
<dbReference type="EMBL" id="GAKP01001815">
    <property type="protein sequence ID" value="JAC57137.1"/>
    <property type="molecule type" value="Transcribed_RNA"/>
</dbReference>
<evidence type="ECO:0000313" key="2">
    <source>
        <dbReference type="EMBL" id="JAC57138.1"/>
    </source>
</evidence>
<feature type="compositionally biased region" description="Basic and acidic residues" evidence="1">
    <location>
        <begin position="76"/>
        <end position="91"/>
    </location>
</feature>
<proteinExistence type="predicted"/>
<feature type="compositionally biased region" description="Polar residues" evidence="1">
    <location>
        <begin position="51"/>
        <end position="70"/>
    </location>
</feature>
<sequence>ASLVQQSSTNTEMSFKLSICIVLLAVLCCYTQGAFARQQLRDKQEQAQGALESTNTKNTENQLTESNNEAANHIGELSRIETVLRKGTQDKDDNDAEDKDDVDGTRRRRGRRGRRRNRRRGRGRRRGRRGGRRRRGRRGGRRRRNRRRG</sequence>
<accession>A0A034WTN7</accession>
<name>A0A034WTN7_BACDO</name>
<reference evidence="2" key="1">
    <citation type="journal article" date="2014" name="BMC Genomics">
        <title>Characterizing the developmental transcriptome of the oriental fruit fly, Bactrocera dorsalis (Diptera: Tephritidae) through comparative genomic analysis with Drosophila melanogaster utilizing modENCODE datasets.</title>
        <authorList>
            <person name="Geib S.M."/>
            <person name="Calla B."/>
            <person name="Hall B."/>
            <person name="Hou S."/>
            <person name="Manoukis N.C."/>
        </authorList>
    </citation>
    <scope>NUCLEOTIDE SEQUENCE</scope>
    <source>
        <strain evidence="2">Punador</strain>
    </source>
</reference>
<feature type="compositionally biased region" description="Acidic residues" evidence="1">
    <location>
        <begin position="92"/>
        <end position="101"/>
    </location>
</feature>